<name>A0A2S2QV85_9HEMI</name>
<dbReference type="AlphaFoldDB" id="A0A2S2QV85"/>
<accession>A0A2S2QV85</accession>
<reference evidence="1" key="1">
    <citation type="submission" date="2018-04" db="EMBL/GenBank/DDBJ databases">
        <title>Transcriptome assembly of Sipha flava.</title>
        <authorList>
            <person name="Scully E.D."/>
            <person name="Geib S.M."/>
            <person name="Palmer N.A."/>
            <person name="Koch K."/>
            <person name="Bradshaw J."/>
            <person name="Heng-Moss T."/>
            <person name="Sarath G."/>
        </authorList>
    </citation>
    <scope>NUCLEOTIDE SEQUENCE</scope>
</reference>
<dbReference type="EMBL" id="GGMS01011839">
    <property type="protein sequence ID" value="MBY81042.1"/>
    <property type="molecule type" value="Transcribed_RNA"/>
</dbReference>
<evidence type="ECO:0000313" key="1">
    <source>
        <dbReference type="EMBL" id="MBY81042.1"/>
    </source>
</evidence>
<proteinExistence type="predicted"/>
<sequence>MYIYDIDYLSQPSWFVAKTNYLNVNDFYIRVQQFILIINSITDKILRSVKFVTFFYDLGHFGARYYMDILSDELPEEILLLLDWFEENYIGRVHRNRRRNARFPPNL</sequence>
<protein>
    <submittedName>
        <fullName evidence="1">Uncharacterized protein</fullName>
    </submittedName>
</protein>
<organism evidence="1">
    <name type="scientific">Sipha flava</name>
    <name type="common">yellow sugarcane aphid</name>
    <dbReference type="NCBI Taxonomy" id="143950"/>
    <lineage>
        <taxon>Eukaryota</taxon>
        <taxon>Metazoa</taxon>
        <taxon>Ecdysozoa</taxon>
        <taxon>Arthropoda</taxon>
        <taxon>Hexapoda</taxon>
        <taxon>Insecta</taxon>
        <taxon>Pterygota</taxon>
        <taxon>Neoptera</taxon>
        <taxon>Paraneoptera</taxon>
        <taxon>Hemiptera</taxon>
        <taxon>Sternorrhyncha</taxon>
        <taxon>Aphidomorpha</taxon>
        <taxon>Aphidoidea</taxon>
        <taxon>Aphididae</taxon>
        <taxon>Sipha</taxon>
    </lineage>
</organism>
<gene>
    <name evidence="1" type="ORF">g.102821</name>
</gene>